<feature type="region of interest" description="Disordered" evidence="1">
    <location>
        <begin position="1"/>
        <end position="74"/>
    </location>
</feature>
<feature type="compositionally biased region" description="Polar residues" evidence="1">
    <location>
        <begin position="375"/>
        <end position="386"/>
    </location>
</feature>
<evidence type="ECO:0000313" key="2">
    <source>
        <dbReference type="EMBL" id="SMF48129.1"/>
    </source>
</evidence>
<feature type="compositionally biased region" description="Polar residues" evidence="1">
    <location>
        <begin position="57"/>
        <end position="70"/>
    </location>
</feature>
<dbReference type="OrthoDB" id="7950883at2"/>
<feature type="region of interest" description="Disordered" evidence="1">
    <location>
        <begin position="369"/>
        <end position="388"/>
    </location>
</feature>
<organism evidence="2 3">
    <name type="scientific">Trinickia caryophylli</name>
    <name type="common">Paraburkholderia caryophylli</name>
    <dbReference type="NCBI Taxonomy" id="28094"/>
    <lineage>
        <taxon>Bacteria</taxon>
        <taxon>Pseudomonadati</taxon>
        <taxon>Pseudomonadota</taxon>
        <taxon>Betaproteobacteria</taxon>
        <taxon>Burkholderiales</taxon>
        <taxon>Burkholderiaceae</taxon>
        <taxon>Trinickia</taxon>
    </lineage>
</organism>
<evidence type="ECO:0000313" key="3">
    <source>
        <dbReference type="Proteomes" id="UP000192911"/>
    </source>
</evidence>
<proteinExistence type="predicted"/>
<dbReference type="RefSeq" id="WP_085228381.1">
    <property type="nucleotide sequence ID" value="NZ_BSQD01000010.1"/>
</dbReference>
<reference evidence="3" key="1">
    <citation type="submission" date="2017-04" db="EMBL/GenBank/DDBJ databases">
        <authorList>
            <person name="Varghese N."/>
            <person name="Submissions S."/>
        </authorList>
    </citation>
    <scope>NUCLEOTIDE SEQUENCE [LARGE SCALE GENOMIC DNA]</scope>
    <source>
        <strain evidence="3">Ballard 720</strain>
    </source>
</reference>
<sequence>MTIRGTSRSHSPTTDASSYSEREHAAAPAAESSGAPAGTQASGALRRLLQMRRRRSQSNAPVEQASSSTPRDLRLHTAVLNTDARAVRMLVASGLKPVYLDEERRTPLDVLDAMPIDAASRRTLRSALLGSQNPSAPQRYVKPEAFHGSPWGFEILMSGELRSGANDAKGGTQSLEGKVFFSDRTPGSPLEITIRTDLRKNARLYSNGYGWKSTTATSRGFQYRMAQAMLDGIHRQAPLNMSGEPEMIQVDDWSEIEPGVVDYLAQALHKTGSFEKPEFEHASLHEMFEAIRLPSSLTFTVGHAHTTFVEGPQLWDLYARAAAQLKQNLESGKAPLLAMINEGRVVPIVFGFEKVFELQSHTIRYKPPKGRKDYSYQSENHPLSGSSKGGRLKEIEVRHLHDLATLTVACLARGVVIPDDVTIRIKQYAAQAPQAEYWTAAQRAAFEATLIDALAHWTGHHSGEMRYVLANAPIEQLQAFNAHLRSLPLAHPPRT</sequence>
<protein>
    <submittedName>
        <fullName evidence="2">Uncharacterized protein</fullName>
    </submittedName>
</protein>
<dbReference type="Proteomes" id="UP000192911">
    <property type="component" value="Unassembled WGS sequence"/>
</dbReference>
<dbReference type="EMBL" id="FXAH01000008">
    <property type="protein sequence ID" value="SMF48129.1"/>
    <property type="molecule type" value="Genomic_DNA"/>
</dbReference>
<dbReference type="AlphaFoldDB" id="A0A1X7F8M9"/>
<accession>A0A1X7F8M9</accession>
<evidence type="ECO:0000256" key="1">
    <source>
        <dbReference type="SAM" id="MobiDB-lite"/>
    </source>
</evidence>
<name>A0A1X7F8M9_TRICW</name>
<gene>
    <name evidence="2" type="ORF">SAMN06295900_10825</name>
</gene>
<feature type="compositionally biased region" description="Polar residues" evidence="1">
    <location>
        <begin position="1"/>
        <end position="19"/>
    </location>
</feature>
<feature type="compositionally biased region" description="Low complexity" evidence="1">
    <location>
        <begin position="26"/>
        <end position="38"/>
    </location>
</feature>
<keyword evidence="3" id="KW-1185">Reference proteome</keyword>
<dbReference type="GeneID" id="95550189"/>